<feature type="compositionally biased region" description="Polar residues" evidence="1">
    <location>
        <begin position="31"/>
        <end position="43"/>
    </location>
</feature>
<proteinExistence type="predicted"/>
<dbReference type="Proteomes" id="UP000606044">
    <property type="component" value="Unassembled WGS sequence"/>
</dbReference>
<dbReference type="AlphaFoldDB" id="A0A917C6H0"/>
<evidence type="ECO:0000256" key="1">
    <source>
        <dbReference type="SAM" id="MobiDB-lite"/>
    </source>
</evidence>
<dbReference type="EMBL" id="BMCT01000005">
    <property type="protein sequence ID" value="GGF72400.1"/>
    <property type="molecule type" value="Genomic_DNA"/>
</dbReference>
<protein>
    <submittedName>
        <fullName evidence="2">Uncharacterized protein</fullName>
    </submittedName>
</protein>
<comment type="caution">
    <text evidence="2">The sequence shown here is derived from an EMBL/GenBank/DDBJ whole genome shotgun (WGS) entry which is preliminary data.</text>
</comment>
<accession>A0A917C6H0</accession>
<sequence length="129" mass="12834">MPGLDPGIHVPPHVDVVGEASACHTPGALPGTTTWIPGSSPGMTNGEGGALAETTHTDCSRLLKTGTRPPLVMPGLDPGIHVPPHVDVVGEGGRHFTPGALPGTTTWIPGSSPGMTNGGVALKTQGASI</sequence>
<reference evidence="2" key="1">
    <citation type="journal article" date="2014" name="Int. J. Syst. Evol. Microbiol.">
        <title>Complete genome sequence of Corynebacterium casei LMG S-19264T (=DSM 44701T), isolated from a smear-ripened cheese.</title>
        <authorList>
            <consortium name="US DOE Joint Genome Institute (JGI-PGF)"/>
            <person name="Walter F."/>
            <person name="Albersmeier A."/>
            <person name="Kalinowski J."/>
            <person name="Ruckert C."/>
        </authorList>
    </citation>
    <scope>NUCLEOTIDE SEQUENCE</scope>
    <source>
        <strain evidence="2">CCM 7897</strain>
    </source>
</reference>
<gene>
    <name evidence="2" type="ORF">GCM10007301_35250</name>
</gene>
<feature type="region of interest" description="Disordered" evidence="1">
    <location>
        <begin position="29"/>
        <end position="52"/>
    </location>
</feature>
<name>A0A917C6H0_9HYPH</name>
<keyword evidence="3" id="KW-1185">Reference proteome</keyword>
<reference evidence="2" key="2">
    <citation type="submission" date="2020-09" db="EMBL/GenBank/DDBJ databases">
        <authorList>
            <person name="Sun Q."/>
            <person name="Sedlacek I."/>
        </authorList>
    </citation>
    <scope>NUCLEOTIDE SEQUENCE</scope>
    <source>
        <strain evidence="2">CCM 7897</strain>
    </source>
</reference>
<organism evidence="2 3">
    <name type="scientific">Azorhizobium oxalatiphilum</name>
    <dbReference type="NCBI Taxonomy" id="980631"/>
    <lineage>
        <taxon>Bacteria</taxon>
        <taxon>Pseudomonadati</taxon>
        <taxon>Pseudomonadota</taxon>
        <taxon>Alphaproteobacteria</taxon>
        <taxon>Hyphomicrobiales</taxon>
        <taxon>Xanthobacteraceae</taxon>
        <taxon>Azorhizobium</taxon>
    </lineage>
</organism>
<evidence type="ECO:0000313" key="3">
    <source>
        <dbReference type="Proteomes" id="UP000606044"/>
    </source>
</evidence>
<evidence type="ECO:0000313" key="2">
    <source>
        <dbReference type="EMBL" id="GGF72400.1"/>
    </source>
</evidence>